<evidence type="ECO:0000256" key="7">
    <source>
        <dbReference type="PIRSR" id="PIRSR000193-1"/>
    </source>
</evidence>
<dbReference type="HAMAP" id="MF_01925">
    <property type="entry name" value="P5C_reductase"/>
    <property type="match status" value="1"/>
</dbReference>
<evidence type="ECO:0000256" key="6">
    <source>
        <dbReference type="NCBIfam" id="TIGR00112"/>
    </source>
</evidence>
<evidence type="ECO:0000313" key="13">
    <source>
        <dbReference type="Proteomes" id="UP000297318"/>
    </source>
</evidence>
<dbReference type="InterPro" id="IPR008927">
    <property type="entry name" value="6-PGluconate_DH-like_C_sf"/>
</dbReference>
<comment type="subcellular location">
    <subcellularLocation>
        <location evidence="5">Cytoplasm</location>
    </subcellularLocation>
</comment>
<feature type="domain" description="Pyrroline-5-carboxylate reductase dimerisation" evidence="11">
    <location>
        <begin position="165"/>
        <end position="269"/>
    </location>
</feature>
<dbReference type="Gene3D" id="1.10.3730.10">
    <property type="entry name" value="ProC C-terminal domain-like"/>
    <property type="match status" value="1"/>
</dbReference>
<dbReference type="InterPro" id="IPR036291">
    <property type="entry name" value="NAD(P)-bd_dom_sf"/>
</dbReference>
<evidence type="ECO:0000256" key="3">
    <source>
        <dbReference type="ARBA" id="ARBA00023002"/>
    </source>
</evidence>
<dbReference type="InterPro" id="IPR029036">
    <property type="entry name" value="P5CR_dimer"/>
</dbReference>
<dbReference type="AlphaFoldDB" id="A0A4Z1E1J3"/>
<evidence type="ECO:0000256" key="1">
    <source>
        <dbReference type="ARBA" id="ARBA00005525"/>
    </source>
</evidence>
<evidence type="ECO:0000313" key="12">
    <source>
        <dbReference type="EMBL" id="TGO05736.1"/>
    </source>
</evidence>
<organism evidence="12 13">
    <name type="scientific">Serinibacter arcticus</name>
    <dbReference type="NCBI Taxonomy" id="1655435"/>
    <lineage>
        <taxon>Bacteria</taxon>
        <taxon>Bacillati</taxon>
        <taxon>Actinomycetota</taxon>
        <taxon>Actinomycetes</taxon>
        <taxon>Micrococcales</taxon>
        <taxon>Beutenbergiaceae</taxon>
        <taxon>Serinibacter</taxon>
    </lineage>
</organism>
<sequence length="281" mass="27627">MRIALLGSGVMGSAVLASIVAADGVAEVVVTDVRAQVARDVAAAHDGGRSDVAVSGTDDNVAAVTGSDVVVLAVKPQHMGDLLAQVGPAVAPGAVVVSIAAGLTCAYLEAALPDGVAVVRVMPNTPATIGQGVAALSAGSAADETHLDLVERLLTRTGLVVRVPEHQQSIVTAISGSGPAYVFHLIDALAEAGTAGGLPRELALRLAAHTVAGSGAYAVESGTHPALLREAVSSPGGTTLAALAVLDERAVRAAYAAAARAAADRADELSASLAAPSGPRA</sequence>
<keyword evidence="3 5" id="KW-0560">Oxidoreductase</keyword>
<comment type="catalytic activity">
    <reaction evidence="5 8">
        <text>L-proline + NADP(+) = (S)-1-pyrroline-5-carboxylate + NADPH + 2 H(+)</text>
        <dbReference type="Rhea" id="RHEA:14109"/>
        <dbReference type="ChEBI" id="CHEBI:15378"/>
        <dbReference type="ChEBI" id="CHEBI:17388"/>
        <dbReference type="ChEBI" id="CHEBI:57783"/>
        <dbReference type="ChEBI" id="CHEBI:58349"/>
        <dbReference type="ChEBI" id="CHEBI:60039"/>
        <dbReference type="EC" id="1.5.1.2"/>
    </reaction>
</comment>
<dbReference type="PANTHER" id="PTHR11645:SF0">
    <property type="entry name" value="PYRROLINE-5-CARBOXYLATE REDUCTASE 3"/>
    <property type="match status" value="1"/>
</dbReference>
<name>A0A4Z1E1J3_9MICO</name>
<dbReference type="PANTHER" id="PTHR11645">
    <property type="entry name" value="PYRROLINE-5-CARBOXYLATE REDUCTASE"/>
    <property type="match status" value="1"/>
</dbReference>
<feature type="signal peptide" evidence="9">
    <location>
        <begin position="1"/>
        <end position="22"/>
    </location>
</feature>
<dbReference type="SUPFAM" id="SSF48179">
    <property type="entry name" value="6-phosphogluconate dehydrogenase C-terminal domain-like"/>
    <property type="match status" value="1"/>
</dbReference>
<evidence type="ECO:0000259" key="11">
    <source>
        <dbReference type="Pfam" id="PF14748"/>
    </source>
</evidence>
<keyword evidence="5" id="KW-0963">Cytoplasm</keyword>
<feature type="chain" id="PRO_5021494705" description="Pyrroline-5-carboxylate reductase" evidence="9">
    <location>
        <begin position="23"/>
        <end position="281"/>
    </location>
</feature>
<dbReference type="Pfam" id="PF03807">
    <property type="entry name" value="F420_oxidored"/>
    <property type="match status" value="1"/>
</dbReference>
<dbReference type="OrthoDB" id="9805754at2"/>
<reference evidence="12 13" key="1">
    <citation type="submission" date="2018-11" db="EMBL/GenBank/DDBJ databases">
        <title>Complete genome sequencing of the Actinobacteria Serinibacter sp. K3-2.</title>
        <authorList>
            <person name="Rakitin A.L."/>
            <person name="Beletsky A.V."/>
            <person name="Mardanov A.V."/>
            <person name="Ravin N.V."/>
            <person name="Gromova A.S."/>
            <person name="Filippova S.N."/>
            <person name="Gal'Chenko V.F."/>
        </authorList>
    </citation>
    <scope>NUCLEOTIDE SEQUENCE [LARGE SCALE GENOMIC DNA]</scope>
    <source>
        <strain evidence="12 13">K3-2</strain>
    </source>
</reference>
<dbReference type="FunFam" id="1.10.3730.10:FF:000001">
    <property type="entry name" value="Pyrroline-5-carboxylate reductase"/>
    <property type="match status" value="1"/>
</dbReference>
<dbReference type="GO" id="GO:0005737">
    <property type="term" value="C:cytoplasm"/>
    <property type="evidence" value="ECO:0007669"/>
    <property type="project" value="UniProtKB-SubCell"/>
</dbReference>
<evidence type="ECO:0000256" key="8">
    <source>
        <dbReference type="RuleBase" id="RU003903"/>
    </source>
</evidence>
<comment type="catalytic activity">
    <reaction evidence="5">
        <text>L-proline + NAD(+) = (S)-1-pyrroline-5-carboxylate + NADH + 2 H(+)</text>
        <dbReference type="Rhea" id="RHEA:14105"/>
        <dbReference type="ChEBI" id="CHEBI:15378"/>
        <dbReference type="ChEBI" id="CHEBI:17388"/>
        <dbReference type="ChEBI" id="CHEBI:57540"/>
        <dbReference type="ChEBI" id="CHEBI:57945"/>
        <dbReference type="ChEBI" id="CHEBI:60039"/>
        <dbReference type="EC" id="1.5.1.2"/>
    </reaction>
</comment>
<accession>A0A4Z1E1J3</accession>
<feature type="binding site" evidence="7">
    <location>
        <position position="60"/>
    </location>
    <ligand>
        <name>NADPH</name>
        <dbReference type="ChEBI" id="CHEBI:57783"/>
    </ligand>
</feature>
<dbReference type="GO" id="GO:0004735">
    <property type="term" value="F:pyrroline-5-carboxylate reductase activity"/>
    <property type="evidence" value="ECO:0007669"/>
    <property type="project" value="UniProtKB-UniRule"/>
</dbReference>
<feature type="domain" description="Pyrroline-5-carboxylate reductase catalytic N-terminal" evidence="10">
    <location>
        <begin position="2"/>
        <end position="102"/>
    </location>
</feature>
<feature type="binding site" evidence="7">
    <location>
        <begin position="73"/>
        <end position="76"/>
    </location>
    <ligand>
        <name>NADP(+)</name>
        <dbReference type="ChEBI" id="CHEBI:58349"/>
    </ligand>
</feature>
<feature type="binding site" evidence="7">
    <location>
        <begin position="6"/>
        <end position="11"/>
    </location>
    <ligand>
        <name>NADP(+)</name>
        <dbReference type="ChEBI" id="CHEBI:58349"/>
    </ligand>
</feature>
<dbReference type="Gene3D" id="3.40.50.720">
    <property type="entry name" value="NAD(P)-binding Rossmann-like Domain"/>
    <property type="match status" value="1"/>
</dbReference>
<dbReference type="EC" id="1.5.1.2" evidence="5 6"/>
<evidence type="ECO:0000259" key="10">
    <source>
        <dbReference type="Pfam" id="PF03807"/>
    </source>
</evidence>
<keyword evidence="5 8" id="KW-0028">Amino-acid biosynthesis</keyword>
<comment type="function">
    <text evidence="4 5">Catalyzes the reduction of 1-pyrroline-5-carboxylate (PCA) to L-proline.</text>
</comment>
<dbReference type="Proteomes" id="UP000297318">
    <property type="component" value="Unassembled WGS sequence"/>
</dbReference>
<dbReference type="EMBL" id="RHPJ01000002">
    <property type="protein sequence ID" value="TGO05736.1"/>
    <property type="molecule type" value="Genomic_DNA"/>
</dbReference>
<dbReference type="PIRSF" id="PIRSF000193">
    <property type="entry name" value="Pyrrol-5-carb_rd"/>
    <property type="match status" value="1"/>
</dbReference>
<dbReference type="UniPathway" id="UPA00098">
    <property type="reaction ID" value="UER00361"/>
</dbReference>
<dbReference type="Pfam" id="PF14748">
    <property type="entry name" value="P5CR_dimer"/>
    <property type="match status" value="1"/>
</dbReference>
<dbReference type="InterPro" id="IPR000304">
    <property type="entry name" value="Pyrroline-COOH_reductase"/>
</dbReference>
<evidence type="ECO:0000256" key="9">
    <source>
        <dbReference type="SAM" id="SignalP"/>
    </source>
</evidence>
<comment type="pathway">
    <text evidence="5 8">Amino-acid biosynthesis; L-proline biosynthesis; L-proline from L-glutamate 5-semialdehyde: step 1/1.</text>
</comment>
<evidence type="ECO:0000256" key="4">
    <source>
        <dbReference type="ARBA" id="ARBA00058118"/>
    </source>
</evidence>
<keyword evidence="5 8" id="KW-0641">Proline biosynthesis</keyword>
<dbReference type="PROSITE" id="PS00521">
    <property type="entry name" value="P5CR"/>
    <property type="match status" value="1"/>
</dbReference>
<dbReference type="SUPFAM" id="SSF51735">
    <property type="entry name" value="NAD(P)-binding Rossmann-fold domains"/>
    <property type="match status" value="1"/>
</dbReference>
<evidence type="ECO:0000256" key="5">
    <source>
        <dbReference type="HAMAP-Rule" id="MF_01925"/>
    </source>
</evidence>
<dbReference type="RefSeq" id="WP_135849690.1">
    <property type="nucleotide sequence ID" value="NZ_RHPJ01000002.1"/>
</dbReference>
<dbReference type="InterPro" id="IPR028939">
    <property type="entry name" value="P5C_Rdtase_cat_N"/>
</dbReference>
<proteinExistence type="inferred from homology"/>
<evidence type="ECO:0000256" key="2">
    <source>
        <dbReference type="ARBA" id="ARBA00022857"/>
    </source>
</evidence>
<comment type="similarity">
    <text evidence="1 5 8">Belongs to the pyrroline-5-carboxylate reductase family.</text>
</comment>
<dbReference type="NCBIfam" id="TIGR00112">
    <property type="entry name" value="proC"/>
    <property type="match status" value="1"/>
</dbReference>
<keyword evidence="13" id="KW-1185">Reference proteome</keyword>
<dbReference type="GO" id="GO:0055129">
    <property type="term" value="P:L-proline biosynthetic process"/>
    <property type="evidence" value="ECO:0007669"/>
    <property type="project" value="UniProtKB-UniRule"/>
</dbReference>
<protein>
    <recommendedName>
        <fullName evidence="5 6">Pyrroline-5-carboxylate reductase</fullName>
        <shortName evidence="5">P5C reductase</shortName>
        <shortName evidence="5">P5CR</shortName>
        <ecNumber evidence="5 6">1.5.1.2</ecNumber>
    </recommendedName>
    <alternativeName>
        <fullName evidence="5">PCA reductase</fullName>
    </alternativeName>
</protein>
<keyword evidence="2 5" id="KW-0521">NADP</keyword>
<keyword evidence="9" id="KW-0732">Signal</keyword>
<gene>
    <name evidence="5" type="primary">proC</name>
    <name evidence="12" type="ORF">SERN_1740</name>
</gene>
<comment type="caution">
    <text evidence="12">The sequence shown here is derived from an EMBL/GenBank/DDBJ whole genome shotgun (WGS) entry which is preliminary data.</text>
</comment>
<dbReference type="InterPro" id="IPR053790">
    <property type="entry name" value="P5CR-like_CS"/>
</dbReference>